<dbReference type="AlphaFoldDB" id="A0A1S6HP44"/>
<dbReference type="EMBL" id="CP014782">
    <property type="protein sequence ID" value="AQS37269.1"/>
    <property type="molecule type" value="Genomic_DNA"/>
</dbReference>
<evidence type="ECO:0000313" key="2">
    <source>
        <dbReference type="Proteomes" id="UP000189545"/>
    </source>
</evidence>
<organism evidence="1 2">
    <name type="scientific">Shewanella psychrophila</name>
    <dbReference type="NCBI Taxonomy" id="225848"/>
    <lineage>
        <taxon>Bacteria</taxon>
        <taxon>Pseudomonadati</taxon>
        <taxon>Pseudomonadota</taxon>
        <taxon>Gammaproteobacteria</taxon>
        <taxon>Alteromonadales</taxon>
        <taxon>Shewanellaceae</taxon>
        <taxon>Shewanella</taxon>
    </lineage>
</organism>
<keyword evidence="2" id="KW-1185">Reference proteome</keyword>
<sequence length="68" mass="7965">MGNFIFDQNFNLTQLSFILYVWLDEGEPYRAEIVPIYLKGYKPTPAVGLQKFYVTMRLSELSAKRNTQ</sequence>
<dbReference type="RefSeq" id="WP_237158050.1">
    <property type="nucleotide sequence ID" value="NZ_CP014782.1"/>
</dbReference>
<proteinExistence type="predicted"/>
<protein>
    <submittedName>
        <fullName evidence="1">Uncharacterized protein</fullName>
    </submittedName>
</protein>
<dbReference type="Proteomes" id="UP000189545">
    <property type="component" value="Chromosome"/>
</dbReference>
<gene>
    <name evidence="1" type="ORF">Sps_02110</name>
</gene>
<dbReference type="KEGG" id="spsw:Sps_02110"/>
<evidence type="ECO:0000313" key="1">
    <source>
        <dbReference type="EMBL" id="AQS37269.1"/>
    </source>
</evidence>
<accession>A0A1S6HP44</accession>
<name>A0A1S6HP44_9GAMM</name>
<reference evidence="1 2" key="1">
    <citation type="submission" date="2016-03" db="EMBL/GenBank/DDBJ databases">
        <title>Complete genome sequence of Shewanella psychrophila WP2, a deep sea bacterium isolated from west Pacific sediment.</title>
        <authorList>
            <person name="Xu G."/>
            <person name="Jian H."/>
        </authorList>
    </citation>
    <scope>NUCLEOTIDE SEQUENCE [LARGE SCALE GENOMIC DNA]</scope>
    <source>
        <strain evidence="1 2">WP2</strain>
    </source>
</reference>